<sequence>MFHAAVVFHTTSTKSAVIAGKNEEKIEREASSSSSSSSSSRQECAESAAIDLQLLPRSLDSLSRGRRVRYDLSGELLISRRLALAPLTMTTTTTSSSGTSVGESSSSRMTVLVGETATGPLFQRQATAQLDGKDEEEQCAAVCRAERKRFRFDFAGLGVK</sequence>
<protein>
    <submittedName>
        <fullName evidence="2">Uncharacterized protein</fullName>
    </submittedName>
</protein>
<keyword evidence="3" id="KW-1185">Reference proteome</keyword>
<feature type="compositionally biased region" description="Low complexity" evidence="1">
    <location>
        <begin position="31"/>
        <end position="40"/>
    </location>
</feature>
<accession>A0A7M7Q1F1</accession>
<organism evidence="2 3">
    <name type="scientific">Nasonia vitripennis</name>
    <name type="common">Parasitic wasp</name>
    <dbReference type="NCBI Taxonomy" id="7425"/>
    <lineage>
        <taxon>Eukaryota</taxon>
        <taxon>Metazoa</taxon>
        <taxon>Ecdysozoa</taxon>
        <taxon>Arthropoda</taxon>
        <taxon>Hexapoda</taxon>
        <taxon>Insecta</taxon>
        <taxon>Pterygota</taxon>
        <taxon>Neoptera</taxon>
        <taxon>Endopterygota</taxon>
        <taxon>Hymenoptera</taxon>
        <taxon>Apocrita</taxon>
        <taxon>Proctotrupomorpha</taxon>
        <taxon>Chalcidoidea</taxon>
        <taxon>Pteromalidae</taxon>
        <taxon>Pteromalinae</taxon>
        <taxon>Nasonia</taxon>
    </lineage>
</organism>
<dbReference type="GeneID" id="116416143"/>
<evidence type="ECO:0000313" key="3">
    <source>
        <dbReference type="Proteomes" id="UP000002358"/>
    </source>
</evidence>
<dbReference type="AlphaFoldDB" id="A0A7M7Q1F1"/>
<dbReference type="Proteomes" id="UP000002358">
    <property type="component" value="Chromosome 2"/>
</dbReference>
<feature type="region of interest" description="Disordered" evidence="1">
    <location>
        <begin position="20"/>
        <end position="42"/>
    </location>
</feature>
<dbReference type="EnsemblMetazoa" id="XM_031923260">
    <property type="protein sequence ID" value="XP_031779120"/>
    <property type="gene ID" value="LOC116416143"/>
</dbReference>
<dbReference type="KEGG" id="nvi:116416143"/>
<dbReference type="RefSeq" id="XP_031779120.1">
    <property type="nucleotide sequence ID" value="XM_031923260.1"/>
</dbReference>
<reference evidence="2" key="1">
    <citation type="submission" date="2021-01" db="UniProtKB">
        <authorList>
            <consortium name="EnsemblMetazoa"/>
        </authorList>
    </citation>
    <scope>IDENTIFICATION</scope>
</reference>
<evidence type="ECO:0000313" key="2">
    <source>
        <dbReference type="EnsemblMetazoa" id="XP_031779120"/>
    </source>
</evidence>
<name>A0A7M7Q1F1_NASVI</name>
<dbReference type="InParanoid" id="A0A7M7Q1F1"/>
<proteinExistence type="predicted"/>
<feature type="compositionally biased region" description="Basic and acidic residues" evidence="1">
    <location>
        <begin position="21"/>
        <end position="30"/>
    </location>
</feature>
<evidence type="ECO:0000256" key="1">
    <source>
        <dbReference type="SAM" id="MobiDB-lite"/>
    </source>
</evidence>